<keyword evidence="1" id="KW-0472">Membrane</keyword>
<dbReference type="KEGG" id="aarg:Aargi30884_06740"/>
<evidence type="ECO:0000256" key="1">
    <source>
        <dbReference type="SAM" id="Phobius"/>
    </source>
</evidence>
<reference evidence="3" key="1">
    <citation type="submission" date="2019-05" db="EMBL/GenBank/DDBJ databases">
        <title>Complete genome sequencing of Absiella argi strain JCM 30884.</title>
        <authorList>
            <person name="Sakamoto M."/>
            <person name="Murakami T."/>
            <person name="Mori H."/>
        </authorList>
    </citation>
    <scope>NUCLEOTIDE SEQUENCE [LARGE SCALE GENOMIC DNA]</scope>
    <source>
        <strain evidence="3">JCM 30884</strain>
    </source>
</reference>
<name>A0A6N4TGR4_9FIRM</name>
<feature type="transmembrane region" description="Helical" evidence="1">
    <location>
        <begin position="84"/>
        <end position="104"/>
    </location>
</feature>
<evidence type="ECO:0000313" key="3">
    <source>
        <dbReference type="Proteomes" id="UP000464754"/>
    </source>
</evidence>
<keyword evidence="1" id="KW-0812">Transmembrane</keyword>
<accession>A0A6N4TGR4</accession>
<dbReference type="AlphaFoldDB" id="A0A6N4TGR4"/>
<keyword evidence="1" id="KW-1133">Transmembrane helix</keyword>
<gene>
    <name evidence="2" type="ORF">Aargi30884_06740</name>
</gene>
<dbReference type="EMBL" id="AP019695">
    <property type="protein sequence ID" value="BBK21771.1"/>
    <property type="molecule type" value="Genomic_DNA"/>
</dbReference>
<dbReference type="Proteomes" id="UP000464754">
    <property type="component" value="Chromosome"/>
</dbReference>
<dbReference type="RefSeq" id="WP_163051534.1">
    <property type="nucleotide sequence ID" value="NZ_AP019695.1"/>
</dbReference>
<feature type="transmembrane region" description="Helical" evidence="1">
    <location>
        <begin position="6"/>
        <end position="32"/>
    </location>
</feature>
<feature type="transmembrane region" description="Helical" evidence="1">
    <location>
        <begin position="53"/>
        <end position="78"/>
    </location>
</feature>
<sequence length="128" mass="15164">MIKVFWLFMISGVKVILTKGISVALLLLSIFIKGKINHFDEKQWDMYFKNMKEAFILNFGKLIYLTATIVSSFIAYILFRITDFQYPMHLAIILCLVTSFYTWVKYRKEGRQKIMDGFQNIRKNVETN</sequence>
<evidence type="ECO:0000313" key="2">
    <source>
        <dbReference type="EMBL" id="BBK21771.1"/>
    </source>
</evidence>
<keyword evidence="3" id="KW-1185">Reference proteome</keyword>
<organism evidence="2 3">
    <name type="scientific">Amedibacterium intestinale</name>
    <dbReference type="NCBI Taxonomy" id="2583452"/>
    <lineage>
        <taxon>Bacteria</taxon>
        <taxon>Bacillati</taxon>
        <taxon>Bacillota</taxon>
        <taxon>Erysipelotrichia</taxon>
        <taxon>Erysipelotrichales</taxon>
        <taxon>Erysipelotrichaceae</taxon>
        <taxon>Amedibacterium</taxon>
    </lineage>
</organism>
<protein>
    <submittedName>
        <fullName evidence="2">Uncharacterized protein</fullName>
    </submittedName>
</protein>
<proteinExistence type="predicted"/>